<proteinExistence type="inferred from homology"/>
<evidence type="ECO:0000256" key="2">
    <source>
        <dbReference type="SAM" id="MobiDB-lite"/>
    </source>
</evidence>
<evidence type="ECO:0000259" key="4">
    <source>
        <dbReference type="PROSITE" id="PS51203"/>
    </source>
</evidence>
<dbReference type="Pfam" id="PF04969">
    <property type="entry name" value="CS"/>
    <property type="match status" value="1"/>
</dbReference>
<evidence type="ECO:0000313" key="5">
    <source>
        <dbReference type="EMBL" id="RWS03954.1"/>
    </source>
</evidence>
<accession>A0A443QLP3</accession>
<dbReference type="CDD" id="cd06465">
    <property type="entry name" value="p23_hB-ind1_like"/>
    <property type="match status" value="1"/>
</dbReference>
<dbReference type="GO" id="GO:0006457">
    <property type="term" value="P:protein folding"/>
    <property type="evidence" value="ECO:0007669"/>
    <property type="project" value="TreeGrafter"/>
</dbReference>
<feature type="domain" description="CS" evidence="4">
    <location>
        <begin position="8"/>
        <end position="98"/>
    </location>
</feature>
<sequence>MLVLWFRLLPPPVLWAQRKNLVYINVALEDCKKPTIKIEKDKLYFRGVGGTEKQEHEVTLELFAEIKPEESRYQVRDRGTEFVLIKQDDKAPFWKRLLKDDQKHHWLKVDFNKWKDEDDSDDEHGAEGDFENMIRQMGGLGDSGTPDLDDVDENESDDDLPDLETQS</sequence>
<dbReference type="GO" id="GO:0005829">
    <property type="term" value="C:cytosol"/>
    <property type="evidence" value="ECO:0007669"/>
    <property type="project" value="TreeGrafter"/>
</dbReference>
<evidence type="ECO:0000256" key="3">
    <source>
        <dbReference type="SAM" id="SignalP"/>
    </source>
</evidence>
<dbReference type="STRING" id="1965070.A0A443QLP3"/>
<dbReference type="PANTHER" id="PTHR22932:SF1">
    <property type="entry name" value="CO-CHAPERONE PROTEIN DAF-41"/>
    <property type="match status" value="1"/>
</dbReference>
<feature type="chain" id="PRO_5019360521" evidence="3">
    <location>
        <begin position="17"/>
        <end position="167"/>
    </location>
</feature>
<dbReference type="InterPro" id="IPR045250">
    <property type="entry name" value="p23-like"/>
</dbReference>
<dbReference type="Proteomes" id="UP000285301">
    <property type="component" value="Unassembled WGS sequence"/>
</dbReference>
<dbReference type="SUPFAM" id="SSF49764">
    <property type="entry name" value="HSP20-like chaperones"/>
    <property type="match status" value="1"/>
</dbReference>
<dbReference type="PROSITE" id="PS51203">
    <property type="entry name" value="CS"/>
    <property type="match status" value="1"/>
</dbReference>
<feature type="signal peptide" evidence="3">
    <location>
        <begin position="1"/>
        <end position="16"/>
    </location>
</feature>
<dbReference type="GO" id="GO:0051131">
    <property type="term" value="P:chaperone-mediated protein complex assembly"/>
    <property type="evidence" value="ECO:0007669"/>
    <property type="project" value="TreeGrafter"/>
</dbReference>
<dbReference type="GO" id="GO:0051087">
    <property type="term" value="F:protein-folding chaperone binding"/>
    <property type="evidence" value="ECO:0007669"/>
    <property type="project" value="TreeGrafter"/>
</dbReference>
<dbReference type="OrthoDB" id="1564555at2759"/>
<dbReference type="PANTHER" id="PTHR22932">
    <property type="entry name" value="TELOMERASE-BINDING PROTEIN P23 HSP90 CO-CHAPERONE"/>
    <property type="match status" value="1"/>
</dbReference>
<dbReference type="AlphaFoldDB" id="A0A443QLP3"/>
<evidence type="ECO:0000256" key="1">
    <source>
        <dbReference type="ARBA" id="ARBA00025733"/>
    </source>
</evidence>
<feature type="compositionally biased region" description="Acidic residues" evidence="2">
    <location>
        <begin position="147"/>
        <end position="167"/>
    </location>
</feature>
<reference evidence="5 6" key="1">
    <citation type="journal article" date="2018" name="Gigascience">
        <title>Genomes of trombidid mites reveal novel predicted allergens and laterally-transferred genes associated with secondary metabolism.</title>
        <authorList>
            <person name="Dong X."/>
            <person name="Chaisiri K."/>
            <person name="Xia D."/>
            <person name="Armstrong S.D."/>
            <person name="Fang Y."/>
            <person name="Donnelly M.J."/>
            <person name="Kadowaki T."/>
            <person name="McGarry J.W."/>
            <person name="Darby A.C."/>
            <person name="Makepeace B.L."/>
        </authorList>
    </citation>
    <scope>NUCLEOTIDE SEQUENCE [LARGE SCALE GENOMIC DNA]</scope>
    <source>
        <strain evidence="5">UoL-WK</strain>
    </source>
</reference>
<comment type="caution">
    <text evidence="5">The sequence shown here is derived from an EMBL/GenBank/DDBJ whole genome shotgun (WGS) entry which is preliminary data.</text>
</comment>
<name>A0A443QLP3_9ACAR</name>
<dbReference type="FunFam" id="2.60.40.790:FF:000013">
    <property type="entry name" value="Very-long-chain (3R)-3-hydroxyacyl-CoA dehydratase"/>
    <property type="match status" value="1"/>
</dbReference>
<protein>
    <submittedName>
        <fullName evidence="5">Protein wos2-like protein</fullName>
    </submittedName>
</protein>
<dbReference type="GO" id="GO:0005634">
    <property type="term" value="C:nucleus"/>
    <property type="evidence" value="ECO:0007669"/>
    <property type="project" value="TreeGrafter"/>
</dbReference>
<keyword evidence="6" id="KW-1185">Reference proteome</keyword>
<feature type="region of interest" description="Disordered" evidence="2">
    <location>
        <begin position="116"/>
        <end position="167"/>
    </location>
</feature>
<dbReference type="InterPro" id="IPR007052">
    <property type="entry name" value="CS_dom"/>
</dbReference>
<dbReference type="Gene3D" id="2.60.40.790">
    <property type="match status" value="1"/>
</dbReference>
<dbReference type="EMBL" id="NCKU01005988">
    <property type="protein sequence ID" value="RWS03954.1"/>
    <property type="molecule type" value="Genomic_DNA"/>
</dbReference>
<gene>
    <name evidence="5" type="ORF">B4U79_06562</name>
</gene>
<organism evidence="5 6">
    <name type="scientific">Dinothrombium tinctorium</name>
    <dbReference type="NCBI Taxonomy" id="1965070"/>
    <lineage>
        <taxon>Eukaryota</taxon>
        <taxon>Metazoa</taxon>
        <taxon>Ecdysozoa</taxon>
        <taxon>Arthropoda</taxon>
        <taxon>Chelicerata</taxon>
        <taxon>Arachnida</taxon>
        <taxon>Acari</taxon>
        <taxon>Acariformes</taxon>
        <taxon>Trombidiformes</taxon>
        <taxon>Prostigmata</taxon>
        <taxon>Anystina</taxon>
        <taxon>Parasitengona</taxon>
        <taxon>Trombidioidea</taxon>
        <taxon>Trombidiidae</taxon>
        <taxon>Dinothrombium</taxon>
    </lineage>
</organism>
<dbReference type="InterPro" id="IPR008978">
    <property type="entry name" value="HSP20-like_chaperone"/>
</dbReference>
<dbReference type="GO" id="GO:0051879">
    <property type="term" value="F:Hsp90 protein binding"/>
    <property type="evidence" value="ECO:0007669"/>
    <property type="project" value="InterPro"/>
</dbReference>
<comment type="similarity">
    <text evidence="1">Belongs to the p23/wos2 family.</text>
</comment>
<feature type="compositionally biased region" description="Acidic residues" evidence="2">
    <location>
        <begin position="117"/>
        <end position="130"/>
    </location>
</feature>
<evidence type="ECO:0000313" key="6">
    <source>
        <dbReference type="Proteomes" id="UP000285301"/>
    </source>
</evidence>
<keyword evidence="3" id="KW-0732">Signal</keyword>